<proteinExistence type="predicted"/>
<dbReference type="OMA" id="WQNGGPE"/>
<dbReference type="AlphaFoldDB" id="A0A1X0RNR6"/>
<dbReference type="Proteomes" id="UP000242381">
    <property type="component" value="Unassembled WGS sequence"/>
</dbReference>
<reference evidence="1 2" key="1">
    <citation type="journal article" date="2016" name="Proc. Natl. Acad. Sci. U.S.A.">
        <title>Lipid metabolic changes in an early divergent fungus govern the establishment of a mutualistic symbiosis with endobacteria.</title>
        <authorList>
            <person name="Lastovetsky O.A."/>
            <person name="Gaspar M.L."/>
            <person name="Mondo S.J."/>
            <person name="LaButti K.M."/>
            <person name="Sandor L."/>
            <person name="Grigoriev I.V."/>
            <person name="Henry S.A."/>
            <person name="Pawlowska T.E."/>
        </authorList>
    </citation>
    <scope>NUCLEOTIDE SEQUENCE [LARGE SCALE GENOMIC DNA]</scope>
    <source>
        <strain evidence="1 2">ATCC 11559</strain>
    </source>
</reference>
<protein>
    <submittedName>
        <fullName evidence="1">Uncharacterized protein</fullName>
    </submittedName>
</protein>
<gene>
    <name evidence="1" type="ORF">BCV71DRAFT_294090</name>
</gene>
<organism evidence="1 2">
    <name type="scientific">Rhizopus microsporus</name>
    <dbReference type="NCBI Taxonomy" id="58291"/>
    <lineage>
        <taxon>Eukaryota</taxon>
        <taxon>Fungi</taxon>
        <taxon>Fungi incertae sedis</taxon>
        <taxon>Mucoromycota</taxon>
        <taxon>Mucoromycotina</taxon>
        <taxon>Mucoromycetes</taxon>
        <taxon>Mucorales</taxon>
        <taxon>Mucorineae</taxon>
        <taxon>Rhizopodaceae</taxon>
        <taxon>Rhizopus</taxon>
    </lineage>
</organism>
<dbReference type="EMBL" id="KV921518">
    <property type="protein sequence ID" value="ORE13685.1"/>
    <property type="molecule type" value="Genomic_DNA"/>
</dbReference>
<evidence type="ECO:0000313" key="2">
    <source>
        <dbReference type="Proteomes" id="UP000242381"/>
    </source>
</evidence>
<name>A0A1X0RNR6_RHIZD</name>
<dbReference type="VEuPathDB" id="FungiDB:BCV72DRAFT_93373"/>
<sequence length="145" mass="15548">MSFQIVLREGIRGGFVGPTTRYAVQIQGDKSGATVTQSTLKPDSRTDYNTMAGGASFEDLADLVQTLKDQLSKLPTEQPPGSEDIYDLDTSIVFACDDFEWCNGGPGGCAQGQSSVQATEEQKEKFKELVELLKGVGQNYAVSAA</sequence>
<evidence type="ECO:0000313" key="1">
    <source>
        <dbReference type="EMBL" id="ORE13685.1"/>
    </source>
</evidence>
<accession>A0A1X0RNR6</accession>